<dbReference type="PANTHER" id="PTHR23530:SF1">
    <property type="entry name" value="PERMEASE, MAJOR FACILITATOR SUPERFAMILY-RELATED"/>
    <property type="match status" value="1"/>
</dbReference>
<dbReference type="EMBL" id="JAAGWE010000046">
    <property type="protein sequence ID" value="NEM08875.1"/>
    <property type="molecule type" value="Genomic_DNA"/>
</dbReference>
<dbReference type="Gene3D" id="1.20.1250.20">
    <property type="entry name" value="MFS general substrate transporter like domains"/>
    <property type="match status" value="1"/>
</dbReference>
<dbReference type="InterPro" id="IPR011701">
    <property type="entry name" value="MFS"/>
</dbReference>
<gene>
    <name evidence="7" type="ORF">GCU54_23225</name>
</gene>
<reference evidence="7 8" key="1">
    <citation type="submission" date="2019-12" db="EMBL/GenBank/DDBJ databases">
        <title>WGS of CPCC 203550 I12A-02606.</title>
        <authorList>
            <person name="Jiang Z."/>
        </authorList>
    </citation>
    <scope>NUCLEOTIDE SEQUENCE [LARGE SCALE GENOMIC DNA]</scope>
    <source>
        <strain evidence="7 8">I12A-02606</strain>
    </source>
</reference>
<feature type="transmembrane region" description="Helical" evidence="5">
    <location>
        <begin position="300"/>
        <end position="318"/>
    </location>
</feature>
<keyword evidence="2 5" id="KW-0812">Transmembrane</keyword>
<evidence type="ECO:0000259" key="6">
    <source>
        <dbReference type="PROSITE" id="PS50850"/>
    </source>
</evidence>
<dbReference type="GO" id="GO:0022857">
    <property type="term" value="F:transmembrane transporter activity"/>
    <property type="evidence" value="ECO:0007669"/>
    <property type="project" value="InterPro"/>
</dbReference>
<feature type="domain" description="Major facilitator superfamily (MFS) profile" evidence="6">
    <location>
        <begin position="4"/>
        <end position="414"/>
    </location>
</feature>
<feature type="transmembrane region" description="Helical" evidence="5">
    <location>
        <begin position="172"/>
        <end position="195"/>
    </location>
</feature>
<name>A0A6P0GNC3_9ACTN</name>
<evidence type="ECO:0000256" key="3">
    <source>
        <dbReference type="ARBA" id="ARBA00022989"/>
    </source>
</evidence>
<feature type="transmembrane region" description="Helical" evidence="5">
    <location>
        <begin position="365"/>
        <end position="383"/>
    </location>
</feature>
<protein>
    <submittedName>
        <fullName evidence="7">MFS transporter</fullName>
    </submittedName>
</protein>
<evidence type="ECO:0000256" key="2">
    <source>
        <dbReference type="ARBA" id="ARBA00022692"/>
    </source>
</evidence>
<comment type="subcellular location">
    <subcellularLocation>
        <location evidence="1">Cell membrane</location>
        <topology evidence="1">Multi-pass membrane protein</topology>
    </subcellularLocation>
</comment>
<sequence length="420" mass="40914">MRAPLTVAAAGRRFVGLTALRWLPVGLSAPVSVLLAASRGLSPADIGVVVAVYSLVTLLLELPTGGLADAIGTRQVLVLAGLATTAGLLTSAVAQSTAVFAVAWALKGVGRALDSGPLEAWYVDAVRTADPGADVTPGLSRAGAADGAGLCLGAVLGGLLPLLAGGADDGVLVLPVLVAAALAVVSVAAVALLVVPVGPTRGSGAAALRAGVARVPAVVRDTARLVTRDGQLRRVLAVSLLVGCTLSTLELVGPLHVAALTGSGTEGAAVFGVVMAVSYGAAGVGALLAPAARRAARGSAGRATAGLVVLGAVAVALVPLGGALALGCLFAAFYVTNAAAWPLWKDVLHARVAAGQRATALSASSLALQVGGLTASLLVLRLADAVGTPSGFWVAAGVLLVVALVSLGLRSREAAPAPAA</sequence>
<dbReference type="Pfam" id="PF07690">
    <property type="entry name" value="MFS_1"/>
    <property type="match status" value="1"/>
</dbReference>
<proteinExistence type="predicted"/>
<keyword evidence="4 5" id="KW-0472">Membrane</keyword>
<dbReference type="GO" id="GO:0005886">
    <property type="term" value="C:plasma membrane"/>
    <property type="evidence" value="ECO:0007669"/>
    <property type="project" value="UniProtKB-SubCell"/>
</dbReference>
<keyword evidence="3 5" id="KW-1133">Transmembrane helix</keyword>
<dbReference type="PROSITE" id="PS50850">
    <property type="entry name" value="MFS"/>
    <property type="match status" value="1"/>
</dbReference>
<feature type="transmembrane region" description="Helical" evidence="5">
    <location>
        <begin position="76"/>
        <end position="106"/>
    </location>
</feature>
<dbReference type="InterPro" id="IPR036259">
    <property type="entry name" value="MFS_trans_sf"/>
</dbReference>
<dbReference type="PANTHER" id="PTHR23530">
    <property type="entry name" value="TRANSPORT PROTEIN-RELATED"/>
    <property type="match status" value="1"/>
</dbReference>
<comment type="caution">
    <text evidence="7">The sequence shown here is derived from an EMBL/GenBank/DDBJ whole genome shotgun (WGS) entry which is preliminary data.</text>
</comment>
<feature type="transmembrane region" description="Helical" evidence="5">
    <location>
        <begin position="389"/>
        <end position="409"/>
    </location>
</feature>
<dbReference type="SUPFAM" id="SSF103473">
    <property type="entry name" value="MFS general substrate transporter"/>
    <property type="match status" value="1"/>
</dbReference>
<dbReference type="CDD" id="cd06174">
    <property type="entry name" value="MFS"/>
    <property type="match status" value="1"/>
</dbReference>
<evidence type="ECO:0000256" key="4">
    <source>
        <dbReference type="ARBA" id="ARBA00023136"/>
    </source>
</evidence>
<accession>A0A6P0GNC3</accession>
<dbReference type="InterPro" id="IPR053160">
    <property type="entry name" value="MFS_DHA3_Transporter"/>
</dbReference>
<feature type="transmembrane region" description="Helical" evidence="5">
    <location>
        <begin position="46"/>
        <end position="64"/>
    </location>
</feature>
<dbReference type="RefSeq" id="WP_163479160.1">
    <property type="nucleotide sequence ID" value="NZ_JAAGWE010000046.1"/>
</dbReference>
<organism evidence="7 8">
    <name type="scientific">Geodermatophilus normandii</name>
    <dbReference type="NCBI Taxonomy" id="1137989"/>
    <lineage>
        <taxon>Bacteria</taxon>
        <taxon>Bacillati</taxon>
        <taxon>Actinomycetota</taxon>
        <taxon>Actinomycetes</taxon>
        <taxon>Geodermatophilales</taxon>
        <taxon>Geodermatophilaceae</taxon>
        <taxon>Geodermatophilus</taxon>
    </lineage>
</organism>
<evidence type="ECO:0000256" key="5">
    <source>
        <dbReference type="SAM" id="Phobius"/>
    </source>
</evidence>
<dbReference type="Proteomes" id="UP000471126">
    <property type="component" value="Unassembled WGS sequence"/>
</dbReference>
<feature type="transmembrane region" description="Helical" evidence="5">
    <location>
        <begin position="235"/>
        <end position="256"/>
    </location>
</feature>
<evidence type="ECO:0000313" key="7">
    <source>
        <dbReference type="EMBL" id="NEM08875.1"/>
    </source>
</evidence>
<dbReference type="AlphaFoldDB" id="A0A6P0GNC3"/>
<dbReference type="InterPro" id="IPR020846">
    <property type="entry name" value="MFS_dom"/>
</dbReference>
<evidence type="ECO:0000313" key="8">
    <source>
        <dbReference type="Proteomes" id="UP000471126"/>
    </source>
</evidence>
<feature type="transmembrane region" description="Helical" evidence="5">
    <location>
        <begin position="268"/>
        <end position="288"/>
    </location>
</feature>
<feature type="transmembrane region" description="Helical" evidence="5">
    <location>
        <begin position="324"/>
        <end position="344"/>
    </location>
</feature>
<evidence type="ECO:0000256" key="1">
    <source>
        <dbReference type="ARBA" id="ARBA00004651"/>
    </source>
</evidence>